<name>A0ABX0M5Z4_9BURK</name>
<comment type="function">
    <text evidence="1">Needed for flagellar regrowth and assembly.</text>
</comment>
<evidence type="ECO:0000256" key="5">
    <source>
        <dbReference type="ARBA" id="ARBA00022795"/>
    </source>
</evidence>
<dbReference type="Proteomes" id="UP000819052">
    <property type="component" value="Unassembled WGS sequence"/>
</dbReference>
<dbReference type="EMBL" id="VVIW01000013">
    <property type="protein sequence ID" value="NHZ42598.1"/>
    <property type="molecule type" value="Genomic_DNA"/>
</dbReference>
<evidence type="ECO:0000256" key="3">
    <source>
        <dbReference type="ARBA" id="ARBA00016507"/>
    </source>
</evidence>
<dbReference type="InterPro" id="IPR051472">
    <property type="entry name" value="T3SS_Stator/FliH"/>
</dbReference>
<evidence type="ECO:0000256" key="2">
    <source>
        <dbReference type="ARBA" id="ARBA00006602"/>
    </source>
</evidence>
<organism evidence="9 10">
    <name type="scientific">Massilia aquatica</name>
    <dbReference type="NCBI Taxonomy" id="2609000"/>
    <lineage>
        <taxon>Bacteria</taxon>
        <taxon>Pseudomonadati</taxon>
        <taxon>Pseudomonadota</taxon>
        <taxon>Betaproteobacteria</taxon>
        <taxon>Burkholderiales</taxon>
        <taxon>Oxalobacteraceae</taxon>
        <taxon>Telluria group</taxon>
        <taxon>Massilia</taxon>
    </lineage>
</organism>
<proteinExistence type="inferred from homology"/>
<evidence type="ECO:0000256" key="1">
    <source>
        <dbReference type="ARBA" id="ARBA00003041"/>
    </source>
</evidence>
<dbReference type="InterPro" id="IPR018035">
    <property type="entry name" value="Flagellar_FliH/T3SS_HrpE"/>
</dbReference>
<dbReference type="PANTHER" id="PTHR34982">
    <property type="entry name" value="YOP PROTEINS TRANSLOCATION PROTEIN L"/>
    <property type="match status" value="1"/>
</dbReference>
<sequence length="188" mass="19920">MKVLIAQARQSVLAEFKVEADKARELGRERGLQEGRQSGAEEAKKTFESELARVRSIADALQQATATGFKGLEDMAVAIAFEAVCKMMGSAAVTREGIHALVSEAAAHAVSSEKVVVRLHPGDLAALREVGALDDALPSGTLVSWSGDKKVALGGCIVETENGELDARLETQLERLRATLVGARANPQ</sequence>
<dbReference type="Pfam" id="PF02108">
    <property type="entry name" value="FliH"/>
    <property type="match status" value="1"/>
</dbReference>
<feature type="domain" description="Flagellar assembly protein FliH/Type III secretion system HrpE" evidence="8">
    <location>
        <begin position="50"/>
        <end position="176"/>
    </location>
</feature>
<keyword evidence="6" id="KW-0653">Protein transport</keyword>
<keyword evidence="5" id="KW-1005">Bacterial flagellum biogenesis</keyword>
<reference evidence="9 10" key="1">
    <citation type="submission" date="2019-09" db="EMBL/GenBank/DDBJ databases">
        <title>Taxonomy of Antarctic Massilia spp.: description of Massilia rubra sp. nov., Massilia aquatica sp. nov., Massilia mucilaginosa sp. nov., Massilia frigida sp. nov. isolated from streams, lakes and regoliths.</title>
        <authorList>
            <person name="Holochova P."/>
            <person name="Sedlacek I."/>
            <person name="Kralova S."/>
            <person name="Maslanova I."/>
            <person name="Busse H.-J."/>
            <person name="Stankova E."/>
            <person name="Vrbovska V."/>
            <person name="Kovarovic V."/>
            <person name="Bartak M."/>
            <person name="Svec P."/>
            <person name="Pantucek R."/>
        </authorList>
    </citation>
    <scope>NUCLEOTIDE SEQUENCE [LARGE SCALE GENOMIC DNA]</scope>
    <source>
        <strain evidence="9 10">CCM 8693</strain>
    </source>
</reference>
<dbReference type="PANTHER" id="PTHR34982:SF1">
    <property type="entry name" value="FLAGELLAR ASSEMBLY PROTEIN FLIH"/>
    <property type="match status" value="1"/>
</dbReference>
<dbReference type="RefSeq" id="WP_167078591.1">
    <property type="nucleotide sequence ID" value="NZ_VVIW01000013.1"/>
</dbReference>
<keyword evidence="10" id="KW-1185">Reference proteome</keyword>
<evidence type="ECO:0000313" key="9">
    <source>
        <dbReference type="EMBL" id="NHZ42598.1"/>
    </source>
</evidence>
<evidence type="ECO:0000256" key="7">
    <source>
        <dbReference type="ARBA" id="ARBA00023225"/>
    </source>
</evidence>
<comment type="caution">
    <text evidence="9">The sequence shown here is derived from an EMBL/GenBank/DDBJ whole genome shotgun (WGS) entry which is preliminary data.</text>
</comment>
<gene>
    <name evidence="9" type="ORF">F1609_20835</name>
</gene>
<keyword evidence="7" id="KW-1006">Bacterial flagellum protein export</keyword>
<evidence type="ECO:0000259" key="8">
    <source>
        <dbReference type="Pfam" id="PF02108"/>
    </source>
</evidence>
<evidence type="ECO:0000313" key="10">
    <source>
        <dbReference type="Proteomes" id="UP000819052"/>
    </source>
</evidence>
<comment type="similarity">
    <text evidence="2">Belongs to the FliH family.</text>
</comment>
<evidence type="ECO:0000256" key="4">
    <source>
        <dbReference type="ARBA" id="ARBA00022448"/>
    </source>
</evidence>
<accession>A0ABX0M5Z4</accession>
<evidence type="ECO:0000256" key="6">
    <source>
        <dbReference type="ARBA" id="ARBA00022927"/>
    </source>
</evidence>
<protein>
    <recommendedName>
        <fullName evidence="3">Flagellar assembly protein FliH</fullName>
    </recommendedName>
</protein>
<dbReference type="SUPFAM" id="SSF160527">
    <property type="entry name" value="V-type ATPase subunit E-like"/>
    <property type="match status" value="1"/>
</dbReference>
<keyword evidence="4" id="KW-0813">Transport</keyword>